<dbReference type="AlphaFoldDB" id="X1GCI8"/>
<evidence type="ECO:0000256" key="4">
    <source>
        <dbReference type="ARBA" id="ARBA00022723"/>
    </source>
</evidence>
<dbReference type="GO" id="GO:0016829">
    <property type="term" value="F:lyase activity"/>
    <property type="evidence" value="ECO:0007669"/>
    <property type="project" value="UniProtKB-KW"/>
</dbReference>
<keyword evidence="6" id="KW-0408">Iron</keyword>
<dbReference type="GO" id="GO:0051539">
    <property type="term" value="F:4 iron, 4 sulfur cluster binding"/>
    <property type="evidence" value="ECO:0007669"/>
    <property type="project" value="UniProtKB-KW"/>
</dbReference>
<comment type="caution">
    <text evidence="9">The sequence shown here is derived from an EMBL/GenBank/DDBJ whole genome shotgun (WGS) entry which is preliminary data.</text>
</comment>
<dbReference type="InterPro" id="IPR002817">
    <property type="entry name" value="ThiC/BzaA/B"/>
</dbReference>
<dbReference type="PANTHER" id="PTHR30557:SF1">
    <property type="entry name" value="PHOSPHOMETHYLPYRIMIDINE SYNTHASE, CHLOROPLASTIC"/>
    <property type="match status" value="1"/>
</dbReference>
<evidence type="ECO:0000256" key="1">
    <source>
        <dbReference type="ARBA" id="ARBA00001966"/>
    </source>
</evidence>
<evidence type="ECO:0000256" key="6">
    <source>
        <dbReference type="ARBA" id="ARBA00023004"/>
    </source>
</evidence>
<feature type="non-terminal residue" evidence="9">
    <location>
        <position position="1"/>
    </location>
</feature>
<organism evidence="9">
    <name type="scientific">marine sediment metagenome</name>
    <dbReference type="NCBI Taxonomy" id="412755"/>
    <lineage>
        <taxon>unclassified sequences</taxon>
        <taxon>metagenomes</taxon>
        <taxon>ecological metagenomes</taxon>
    </lineage>
</organism>
<keyword evidence="3" id="KW-0949">S-adenosyl-L-methionine</keyword>
<keyword evidence="7" id="KW-0411">Iron-sulfur</keyword>
<dbReference type="GO" id="GO:0046872">
    <property type="term" value="F:metal ion binding"/>
    <property type="evidence" value="ECO:0007669"/>
    <property type="project" value="UniProtKB-KW"/>
</dbReference>
<dbReference type="InterPro" id="IPR038521">
    <property type="entry name" value="ThiC/Bza_core_dom"/>
</dbReference>
<proteinExistence type="predicted"/>
<comment type="cofactor">
    <cofactor evidence="1">
        <name>[4Fe-4S] cluster</name>
        <dbReference type="ChEBI" id="CHEBI:49883"/>
    </cofactor>
</comment>
<dbReference type="Pfam" id="PF01964">
    <property type="entry name" value="ThiC_Rad_SAM"/>
    <property type="match status" value="1"/>
</dbReference>
<sequence>TLGELVQRAQQAGVQVMVEGPGHLPLNQIEANVQLQKSICKGAPILALTLVFSP</sequence>
<keyword evidence="8" id="KW-0456">Lyase</keyword>
<reference evidence="9" key="1">
    <citation type="journal article" date="2014" name="Front. Microbiol.">
        <title>High frequency of phylogenetically diverse reductive dehalogenase-homologous genes in deep subseafloor sedimentary metagenomes.</title>
        <authorList>
            <person name="Kawai M."/>
            <person name="Futagami T."/>
            <person name="Toyoda A."/>
            <person name="Takaki Y."/>
            <person name="Nishi S."/>
            <person name="Hori S."/>
            <person name="Arai W."/>
            <person name="Tsubouchi T."/>
            <person name="Morono Y."/>
            <person name="Uchiyama I."/>
            <person name="Ito T."/>
            <person name="Fujiyama A."/>
            <person name="Inagaki F."/>
            <person name="Takami H."/>
        </authorList>
    </citation>
    <scope>NUCLEOTIDE SEQUENCE</scope>
    <source>
        <strain evidence="9">Expedition CK06-06</strain>
    </source>
</reference>
<keyword evidence="5" id="KW-0862">Zinc</keyword>
<evidence type="ECO:0000256" key="7">
    <source>
        <dbReference type="ARBA" id="ARBA00023014"/>
    </source>
</evidence>
<dbReference type="Gene3D" id="3.20.20.540">
    <property type="entry name" value="Radical SAM ThiC family, central domain"/>
    <property type="match status" value="1"/>
</dbReference>
<evidence type="ECO:0000313" key="9">
    <source>
        <dbReference type="EMBL" id="GAH30763.1"/>
    </source>
</evidence>
<accession>X1GCI8</accession>
<keyword evidence="4" id="KW-0479">Metal-binding</keyword>
<evidence type="ECO:0000256" key="2">
    <source>
        <dbReference type="ARBA" id="ARBA00022485"/>
    </source>
</evidence>
<evidence type="ECO:0000256" key="8">
    <source>
        <dbReference type="ARBA" id="ARBA00023239"/>
    </source>
</evidence>
<keyword evidence="2" id="KW-0004">4Fe-4S</keyword>
<evidence type="ECO:0000256" key="3">
    <source>
        <dbReference type="ARBA" id="ARBA00022691"/>
    </source>
</evidence>
<dbReference type="EMBL" id="BARU01002750">
    <property type="protein sequence ID" value="GAH30763.1"/>
    <property type="molecule type" value="Genomic_DNA"/>
</dbReference>
<dbReference type="PANTHER" id="PTHR30557">
    <property type="entry name" value="THIAMINE BIOSYNTHESIS PROTEIN THIC"/>
    <property type="match status" value="1"/>
</dbReference>
<protein>
    <submittedName>
        <fullName evidence="9">Uncharacterized protein</fullName>
    </submittedName>
</protein>
<name>X1GCI8_9ZZZZ</name>
<dbReference type="GO" id="GO:0009228">
    <property type="term" value="P:thiamine biosynthetic process"/>
    <property type="evidence" value="ECO:0007669"/>
    <property type="project" value="InterPro"/>
</dbReference>
<evidence type="ECO:0000256" key="5">
    <source>
        <dbReference type="ARBA" id="ARBA00022833"/>
    </source>
</evidence>
<gene>
    <name evidence="9" type="ORF">S03H2_06325</name>
</gene>